<evidence type="ECO:0000313" key="2">
    <source>
        <dbReference type="Proteomes" id="UP001055072"/>
    </source>
</evidence>
<comment type="caution">
    <text evidence="1">The sequence shown here is derived from an EMBL/GenBank/DDBJ whole genome shotgun (WGS) entry which is preliminary data.</text>
</comment>
<evidence type="ECO:0000313" key="1">
    <source>
        <dbReference type="EMBL" id="KAI0092855.1"/>
    </source>
</evidence>
<proteinExistence type="predicted"/>
<accession>A0ACB8UEX3</accession>
<dbReference type="EMBL" id="MU274903">
    <property type="protein sequence ID" value="KAI0092855.1"/>
    <property type="molecule type" value="Genomic_DNA"/>
</dbReference>
<name>A0ACB8UEX3_9APHY</name>
<gene>
    <name evidence="1" type="ORF">BDY19DRAFT_990532</name>
</gene>
<sequence length="367" mass="40986">MSQEDLDQLFSELFSFQTSVIINVALLAFVVYEHAITFEKEIEVVWRHRFSVYSILLLVNRYCILAYTILGVISSTIATVRTDRSIAPLRQKLTDEYTSASCIAQAGSTEGLMLALLLDISLLAAIRAFAISTWRYRILIAFTVFAFSAVPLGADLYIWSTETADPGSFGGCGAVSTIDPFVNLQCTDILTRASRISTIVADLIVLAVTWTKTFRVWRLIPLRDKSYSISQAMMRDGTTYFLVFLALNICQIVVFEVTRVGFVAQFLLPVTSVLSSRFIMNLRWIDYENKNSSQVSLPPLSIAVPQKPNDSMDSPDAFLASGAEHQSPTDEPPQLLSAPLAISRLEVEFPQSEDDPFRRIYNMAEIV</sequence>
<reference evidence="1" key="1">
    <citation type="journal article" date="2021" name="Environ. Microbiol.">
        <title>Gene family expansions and transcriptome signatures uncover fungal adaptations to wood decay.</title>
        <authorList>
            <person name="Hage H."/>
            <person name="Miyauchi S."/>
            <person name="Viragh M."/>
            <person name="Drula E."/>
            <person name="Min B."/>
            <person name="Chaduli D."/>
            <person name="Navarro D."/>
            <person name="Favel A."/>
            <person name="Norest M."/>
            <person name="Lesage-Meessen L."/>
            <person name="Balint B."/>
            <person name="Merenyi Z."/>
            <person name="de Eugenio L."/>
            <person name="Morin E."/>
            <person name="Martinez A.T."/>
            <person name="Baldrian P."/>
            <person name="Stursova M."/>
            <person name="Martinez M.J."/>
            <person name="Novotny C."/>
            <person name="Magnuson J.K."/>
            <person name="Spatafora J.W."/>
            <person name="Maurice S."/>
            <person name="Pangilinan J."/>
            <person name="Andreopoulos W."/>
            <person name="LaButti K."/>
            <person name="Hundley H."/>
            <person name="Na H."/>
            <person name="Kuo A."/>
            <person name="Barry K."/>
            <person name="Lipzen A."/>
            <person name="Henrissat B."/>
            <person name="Riley R."/>
            <person name="Ahrendt S."/>
            <person name="Nagy L.G."/>
            <person name="Grigoriev I.V."/>
            <person name="Martin F."/>
            <person name="Rosso M.N."/>
        </authorList>
    </citation>
    <scope>NUCLEOTIDE SEQUENCE</scope>
    <source>
        <strain evidence="1">CBS 384.51</strain>
    </source>
</reference>
<protein>
    <submittedName>
        <fullName evidence="1">Uncharacterized protein</fullName>
    </submittedName>
</protein>
<dbReference type="Proteomes" id="UP001055072">
    <property type="component" value="Unassembled WGS sequence"/>
</dbReference>
<keyword evidence="2" id="KW-1185">Reference proteome</keyword>
<organism evidence="1 2">
    <name type="scientific">Irpex rosettiformis</name>
    <dbReference type="NCBI Taxonomy" id="378272"/>
    <lineage>
        <taxon>Eukaryota</taxon>
        <taxon>Fungi</taxon>
        <taxon>Dikarya</taxon>
        <taxon>Basidiomycota</taxon>
        <taxon>Agaricomycotina</taxon>
        <taxon>Agaricomycetes</taxon>
        <taxon>Polyporales</taxon>
        <taxon>Irpicaceae</taxon>
        <taxon>Irpex</taxon>
    </lineage>
</organism>